<evidence type="ECO:0000256" key="2">
    <source>
        <dbReference type="ARBA" id="ARBA00022448"/>
    </source>
</evidence>
<keyword evidence="7 12" id="KW-0812">Transmembrane</keyword>
<evidence type="ECO:0000259" key="14">
    <source>
        <dbReference type="PROSITE" id="PS51098"/>
    </source>
</evidence>
<proteinExistence type="predicted"/>
<feature type="domain" description="PTS EIIA type-1" evidence="13">
    <location>
        <begin position="501"/>
        <end position="605"/>
    </location>
</feature>
<dbReference type="GO" id="GO:0009401">
    <property type="term" value="P:phosphoenolpyruvate-dependent sugar phosphotransferase system"/>
    <property type="evidence" value="ECO:0007669"/>
    <property type="project" value="UniProtKB-KW"/>
</dbReference>
<dbReference type="InterPro" id="IPR001996">
    <property type="entry name" value="PTS_IIB_1"/>
</dbReference>
<dbReference type="InterPro" id="IPR011055">
    <property type="entry name" value="Dup_hybrid_motif"/>
</dbReference>
<evidence type="ECO:0000256" key="5">
    <source>
        <dbReference type="ARBA" id="ARBA00022679"/>
    </source>
</evidence>
<evidence type="ECO:0000256" key="11">
    <source>
        <dbReference type="PROSITE-ProRule" id="PRU00421"/>
    </source>
</evidence>
<dbReference type="InterPro" id="IPR001127">
    <property type="entry name" value="PTS_EIIA_1_perm"/>
</dbReference>
<sequence>MNYNEFAKDILERVGGISNVKSVTNCATRLRFKLRDAKKVDIEGLNSNKDIMGTANKAGQFQIIIGTDVAHICNEVRKIGNLAEEDISEHNGIKDIGAIILDTISGVFTPILPAITGAGMIKALIALLTAFNLLPKNSDTYYVLSFIGDAGFYFLPIFLAYTSAVKFKANPFLAMSLGAILLHPNFTAVVESGKAVSFLGLPITLAIYSSSVIPIILIVWAMSYIERLADKISPKPIKFFSKPLITLLLAAPLALIFIGPLGTIIGDGLANIINYANTKAGWLVLTLLSGIMPLLVMTGMHYSVTPIAMTAMSKYGFESLIVPAMLASNVAQGGASLAVAFKTKNKYTRQLASSAGITAVLGITEPAMYGVNLRYKRPFISVLVGGACGGFYSSIVGLKAYTLASPGLAAIPIFLGSGFNFINAILVCVISFVVSFILTLILGFEDVVEQTEAKKSIPEEVKEPIVEIDNQHAVDNNILVKKIVIKSPLDGAVVDLSTVSDDTFAGEIMGKGIAIKPEDGVVYSPVNGRVSMLFPTKHAIGITSEEGVEILIHIGIDTVQLEGRYFESYINTGDLVEVGHKLIEFNREAIEKEGYEVVTPIIITNSSKYLDIVRTKNASVKNGDDLMTIL</sequence>
<feature type="transmembrane region" description="Helical" evidence="12">
    <location>
        <begin position="140"/>
        <end position="160"/>
    </location>
</feature>
<dbReference type="Pfam" id="PF00367">
    <property type="entry name" value="PTS_EIIB"/>
    <property type="match status" value="1"/>
</dbReference>
<dbReference type="PANTHER" id="PTHR30175">
    <property type="entry name" value="PHOSPHOTRANSFERASE SYSTEM TRANSPORT PROTEIN"/>
    <property type="match status" value="1"/>
</dbReference>
<feature type="transmembrane region" description="Helical" evidence="12">
    <location>
        <begin position="196"/>
        <end position="223"/>
    </location>
</feature>
<keyword evidence="5" id="KW-0808">Transferase</keyword>
<keyword evidence="10 12" id="KW-0472">Membrane</keyword>
<keyword evidence="9 12" id="KW-1133">Transmembrane helix</keyword>
<dbReference type="PROSITE" id="PS00371">
    <property type="entry name" value="PTS_EIIA_TYPE_1_HIS"/>
    <property type="match status" value="1"/>
</dbReference>
<feature type="transmembrane region" description="Helical" evidence="12">
    <location>
        <begin position="111"/>
        <end position="134"/>
    </location>
</feature>
<dbReference type="FunFam" id="3.30.1360.60:FF:000001">
    <property type="entry name" value="PTS system glucose-specific IIBC component PtsG"/>
    <property type="match status" value="1"/>
</dbReference>
<dbReference type="AlphaFoldDB" id="A0A410DZF4"/>
<feature type="transmembrane region" description="Helical" evidence="12">
    <location>
        <begin position="347"/>
        <end position="367"/>
    </location>
</feature>
<dbReference type="Pfam" id="PF00358">
    <property type="entry name" value="PTS_EIIA_1"/>
    <property type="match status" value="1"/>
</dbReference>
<dbReference type="CDD" id="cd00212">
    <property type="entry name" value="PTS_IIB_glc"/>
    <property type="match status" value="1"/>
</dbReference>
<dbReference type="GO" id="GO:0005886">
    <property type="term" value="C:plasma membrane"/>
    <property type="evidence" value="ECO:0007669"/>
    <property type="project" value="UniProtKB-SubCell"/>
</dbReference>
<gene>
    <name evidence="16" type="ORF">C1I91_23885</name>
</gene>
<keyword evidence="4" id="KW-0762">Sugar transport</keyword>
<evidence type="ECO:0000313" key="17">
    <source>
        <dbReference type="Proteomes" id="UP000286268"/>
    </source>
</evidence>
<keyword evidence="2" id="KW-0813">Transport</keyword>
<feature type="domain" description="PTS EIIB type-1" evidence="14">
    <location>
        <begin position="4"/>
        <end position="86"/>
    </location>
</feature>
<dbReference type="InterPro" id="IPR011297">
    <property type="entry name" value="PTS_IIABC_b_glu"/>
</dbReference>
<dbReference type="Pfam" id="PF02378">
    <property type="entry name" value="PTS_EIIC"/>
    <property type="match status" value="1"/>
</dbReference>
<organism evidence="16 17">
    <name type="scientific">Clostridium manihotivorum</name>
    <dbReference type="NCBI Taxonomy" id="2320868"/>
    <lineage>
        <taxon>Bacteria</taxon>
        <taxon>Bacillati</taxon>
        <taxon>Bacillota</taxon>
        <taxon>Clostridia</taxon>
        <taxon>Eubacteriales</taxon>
        <taxon>Clostridiaceae</taxon>
        <taxon>Clostridium</taxon>
    </lineage>
</organism>
<dbReference type="Gene3D" id="3.30.1360.60">
    <property type="entry name" value="Glucose permease domain IIB"/>
    <property type="match status" value="1"/>
</dbReference>
<dbReference type="Proteomes" id="UP000286268">
    <property type="component" value="Chromosome"/>
</dbReference>
<comment type="subcellular location">
    <subcellularLocation>
        <location evidence="1">Cell membrane</location>
        <topology evidence="1">Multi-pass membrane protein</topology>
    </subcellularLocation>
</comment>
<evidence type="ECO:0000256" key="4">
    <source>
        <dbReference type="ARBA" id="ARBA00022597"/>
    </source>
</evidence>
<evidence type="ECO:0000259" key="13">
    <source>
        <dbReference type="PROSITE" id="PS51093"/>
    </source>
</evidence>
<evidence type="ECO:0000256" key="8">
    <source>
        <dbReference type="ARBA" id="ARBA00022777"/>
    </source>
</evidence>
<keyword evidence="17" id="KW-1185">Reference proteome</keyword>
<dbReference type="PANTHER" id="PTHR30175:SF1">
    <property type="entry name" value="PTS SYSTEM ARBUTIN-, CELLOBIOSE-, AND SALICIN-SPECIFIC EIIBC COMPONENT-RELATED"/>
    <property type="match status" value="1"/>
</dbReference>
<evidence type="ECO:0000256" key="3">
    <source>
        <dbReference type="ARBA" id="ARBA00022475"/>
    </source>
</evidence>
<dbReference type="InterPro" id="IPR013013">
    <property type="entry name" value="PTS_EIIC_1"/>
</dbReference>
<dbReference type="Gene3D" id="2.70.70.10">
    <property type="entry name" value="Glucose Permease (Domain IIA)"/>
    <property type="match status" value="1"/>
</dbReference>
<feature type="transmembrane region" description="Helical" evidence="12">
    <location>
        <begin position="379"/>
        <end position="401"/>
    </location>
</feature>
<evidence type="ECO:0000256" key="9">
    <source>
        <dbReference type="ARBA" id="ARBA00022989"/>
    </source>
</evidence>
<feature type="transmembrane region" description="Helical" evidence="12">
    <location>
        <begin position="421"/>
        <end position="444"/>
    </location>
</feature>
<feature type="active site" description="Phosphocysteine intermediate; for EIIB activity" evidence="11">
    <location>
        <position position="26"/>
    </location>
</feature>
<dbReference type="SUPFAM" id="SSF51261">
    <property type="entry name" value="Duplicated hybrid motif"/>
    <property type="match status" value="1"/>
</dbReference>
<dbReference type="PROSITE" id="PS51098">
    <property type="entry name" value="PTS_EIIB_TYPE_1"/>
    <property type="match status" value="1"/>
</dbReference>
<dbReference type="GO" id="GO:0008982">
    <property type="term" value="F:protein-N(PI)-phosphohistidine-sugar phosphotransferase activity"/>
    <property type="evidence" value="ECO:0007669"/>
    <property type="project" value="InterPro"/>
</dbReference>
<dbReference type="PROSITE" id="PS51103">
    <property type="entry name" value="PTS_EIIC_TYPE_1"/>
    <property type="match status" value="1"/>
</dbReference>
<evidence type="ECO:0000256" key="12">
    <source>
        <dbReference type="SAM" id="Phobius"/>
    </source>
</evidence>
<name>A0A410DZF4_9CLOT</name>
<dbReference type="RefSeq" id="WP_128215148.1">
    <property type="nucleotide sequence ID" value="NZ_CP025746.1"/>
</dbReference>
<dbReference type="GO" id="GO:0016301">
    <property type="term" value="F:kinase activity"/>
    <property type="evidence" value="ECO:0007669"/>
    <property type="project" value="UniProtKB-KW"/>
</dbReference>
<keyword evidence="3" id="KW-1003">Cell membrane</keyword>
<evidence type="ECO:0000256" key="10">
    <source>
        <dbReference type="ARBA" id="ARBA00023136"/>
    </source>
</evidence>
<feature type="domain" description="PTS EIIC type-1" evidence="15">
    <location>
        <begin position="102"/>
        <end position="458"/>
    </location>
</feature>
<keyword evidence="6" id="KW-0598">Phosphotransferase system</keyword>
<dbReference type="NCBIfam" id="TIGR00830">
    <property type="entry name" value="PTBA"/>
    <property type="match status" value="1"/>
</dbReference>
<feature type="transmembrane region" description="Helical" evidence="12">
    <location>
        <begin position="320"/>
        <end position="341"/>
    </location>
</feature>
<feature type="transmembrane region" description="Helical" evidence="12">
    <location>
        <begin position="244"/>
        <end position="265"/>
    </location>
</feature>
<evidence type="ECO:0000256" key="1">
    <source>
        <dbReference type="ARBA" id="ARBA00004651"/>
    </source>
</evidence>
<dbReference type="NCBIfam" id="TIGR01995">
    <property type="entry name" value="PTS-II-ABC-beta"/>
    <property type="match status" value="1"/>
</dbReference>
<feature type="transmembrane region" description="Helical" evidence="12">
    <location>
        <begin position="280"/>
        <end position="299"/>
    </location>
</feature>
<accession>A0A410DZF4</accession>
<dbReference type="OrthoDB" id="92465at2"/>
<evidence type="ECO:0000259" key="15">
    <source>
        <dbReference type="PROSITE" id="PS51103"/>
    </source>
</evidence>
<feature type="transmembrane region" description="Helical" evidence="12">
    <location>
        <begin position="172"/>
        <end position="190"/>
    </location>
</feature>
<dbReference type="GO" id="GO:0090589">
    <property type="term" value="F:protein-phosphocysteine-trehalose phosphotransferase system transporter activity"/>
    <property type="evidence" value="ECO:0007669"/>
    <property type="project" value="TreeGrafter"/>
</dbReference>
<dbReference type="EMBL" id="CP025746">
    <property type="protein sequence ID" value="QAA34434.1"/>
    <property type="molecule type" value="Genomic_DNA"/>
</dbReference>
<dbReference type="FunFam" id="2.70.70.10:FF:000001">
    <property type="entry name" value="PTS system glucose-specific IIA component"/>
    <property type="match status" value="1"/>
</dbReference>
<protein>
    <submittedName>
        <fullName evidence="16">PTS beta-glucoside transporter subunit EIIBCA</fullName>
    </submittedName>
</protein>
<dbReference type="InterPro" id="IPR018113">
    <property type="entry name" value="PTrfase_EIIB_Cys"/>
</dbReference>
<dbReference type="GO" id="GO:0015771">
    <property type="term" value="P:trehalose transport"/>
    <property type="evidence" value="ECO:0007669"/>
    <property type="project" value="TreeGrafter"/>
</dbReference>
<dbReference type="InterPro" id="IPR003352">
    <property type="entry name" value="PTS_EIIC"/>
</dbReference>
<keyword evidence="8" id="KW-0418">Kinase</keyword>
<evidence type="ECO:0000256" key="6">
    <source>
        <dbReference type="ARBA" id="ARBA00022683"/>
    </source>
</evidence>
<dbReference type="InterPro" id="IPR036878">
    <property type="entry name" value="Glu_permease_IIB"/>
</dbReference>
<dbReference type="InterPro" id="IPR050558">
    <property type="entry name" value="PTS_Sugar-Specific_Components"/>
</dbReference>
<evidence type="ECO:0000313" key="16">
    <source>
        <dbReference type="EMBL" id="QAA34434.1"/>
    </source>
</evidence>
<dbReference type="PROSITE" id="PS01035">
    <property type="entry name" value="PTS_EIIB_TYPE_1_CYS"/>
    <property type="match status" value="1"/>
</dbReference>
<reference evidence="16 17" key="1">
    <citation type="submission" date="2018-01" db="EMBL/GenBank/DDBJ databases">
        <title>Genome Sequencing and Assembly of Anaerobacter polyendosporus strain CT4.</title>
        <authorList>
            <person name="Tachaapaikoon C."/>
            <person name="Sutheeworapong S."/>
            <person name="Jenjaroenpun P."/>
            <person name="Wongsurawat T."/>
            <person name="Nookeaw I."/>
            <person name="Cheawchanlertfa P."/>
            <person name="Kosugi A."/>
            <person name="Cheevadhanarak S."/>
            <person name="Ratanakhanokchai K."/>
        </authorList>
    </citation>
    <scope>NUCLEOTIDE SEQUENCE [LARGE SCALE GENOMIC DNA]</scope>
    <source>
        <strain evidence="16 17">CT4</strain>
    </source>
</reference>
<evidence type="ECO:0000256" key="7">
    <source>
        <dbReference type="ARBA" id="ARBA00022692"/>
    </source>
</evidence>
<dbReference type="PROSITE" id="PS51093">
    <property type="entry name" value="PTS_EIIA_TYPE_1"/>
    <property type="match status" value="1"/>
</dbReference>
<dbReference type="KEGG" id="cmah:C1I91_23885"/>
<dbReference type="SUPFAM" id="SSF55604">
    <property type="entry name" value="Glucose permease domain IIB"/>
    <property type="match status" value="1"/>
</dbReference>